<dbReference type="Proteomes" id="UP000216446">
    <property type="component" value="Unassembled WGS sequence"/>
</dbReference>
<protein>
    <submittedName>
        <fullName evidence="2">Uncharacterized protein</fullName>
    </submittedName>
</protein>
<sequence length="80" mass="8496">MGLSFVLLAGLAFVLLIATGLTLPLGLVLFARLAFVVIEGNLTQGRWRTVPLMYRLGLGLHVLLASGFTLYGIGQLVGLV</sequence>
<keyword evidence="1" id="KW-1133">Transmembrane helix</keyword>
<keyword evidence="3" id="KW-1185">Reference proteome</keyword>
<gene>
    <name evidence="2" type="ORF">BSZ36_08315</name>
</gene>
<organism evidence="2 3">
    <name type="scientific">Rubricoccus marinus</name>
    <dbReference type="NCBI Taxonomy" id="716817"/>
    <lineage>
        <taxon>Bacteria</taxon>
        <taxon>Pseudomonadati</taxon>
        <taxon>Rhodothermota</taxon>
        <taxon>Rhodothermia</taxon>
        <taxon>Rhodothermales</taxon>
        <taxon>Rubricoccaceae</taxon>
        <taxon>Rubricoccus</taxon>
    </lineage>
</organism>
<feature type="transmembrane region" description="Helical" evidence="1">
    <location>
        <begin position="52"/>
        <end position="73"/>
    </location>
</feature>
<keyword evidence="1" id="KW-0812">Transmembrane</keyword>
<dbReference type="InParanoid" id="A0A259TZI6"/>
<dbReference type="EMBL" id="MQWB01000001">
    <property type="protein sequence ID" value="OZC02974.1"/>
    <property type="molecule type" value="Genomic_DNA"/>
</dbReference>
<evidence type="ECO:0000256" key="1">
    <source>
        <dbReference type="SAM" id="Phobius"/>
    </source>
</evidence>
<dbReference type="RefSeq" id="WP_094547782.1">
    <property type="nucleotide sequence ID" value="NZ_MQWB01000001.1"/>
</dbReference>
<feature type="transmembrane region" description="Helical" evidence="1">
    <location>
        <begin position="6"/>
        <end position="31"/>
    </location>
</feature>
<evidence type="ECO:0000313" key="2">
    <source>
        <dbReference type="EMBL" id="OZC02974.1"/>
    </source>
</evidence>
<accession>A0A259TZI6</accession>
<dbReference type="AlphaFoldDB" id="A0A259TZI6"/>
<evidence type="ECO:0000313" key="3">
    <source>
        <dbReference type="Proteomes" id="UP000216446"/>
    </source>
</evidence>
<keyword evidence="1" id="KW-0472">Membrane</keyword>
<name>A0A259TZI6_9BACT</name>
<comment type="caution">
    <text evidence="2">The sequence shown here is derived from an EMBL/GenBank/DDBJ whole genome shotgun (WGS) entry which is preliminary data.</text>
</comment>
<proteinExistence type="predicted"/>
<reference evidence="2 3" key="1">
    <citation type="submission" date="2016-11" db="EMBL/GenBank/DDBJ databases">
        <title>Study of marine rhodopsin-containing bacteria.</title>
        <authorList>
            <person name="Yoshizawa S."/>
            <person name="Kumagai Y."/>
            <person name="Kogure K."/>
        </authorList>
    </citation>
    <scope>NUCLEOTIDE SEQUENCE [LARGE SCALE GENOMIC DNA]</scope>
    <source>
        <strain evidence="2 3">SG-29</strain>
    </source>
</reference>